<dbReference type="EMBL" id="FOLW01000016">
    <property type="protein sequence ID" value="SFD39625.1"/>
    <property type="molecule type" value="Genomic_DNA"/>
</dbReference>
<feature type="binding site" evidence="9">
    <location>
        <position position="17"/>
    </location>
    <ligand>
        <name>Zn(2+)</name>
        <dbReference type="ChEBI" id="CHEBI:29105"/>
    </ligand>
</feature>
<dbReference type="NCBIfam" id="TIGR00624">
    <property type="entry name" value="tag"/>
    <property type="match status" value="1"/>
</dbReference>
<comment type="function">
    <text evidence="7">Hydrolysis of the deoxyribose N-glycosidic bond to excise 3-methyladenine from the damaged DNA polymer formed by alkylation lesions.</text>
</comment>
<dbReference type="EC" id="3.2.2.20" evidence="8"/>
<dbReference type="InterPro" id="IPR052891">
    <property type="entry name" value="DNA-3mA_glycosylase"/>
</dbReference>
<name>A0AAJ4WDD4_9GAMM</name>
<accession>A0AAJ4WDD4</accession>
<feature type="binding site" evidence="9">
    <location>
        <position position="181"/>
    </location>
    <ligand>
        <name>Zn(2+)</name>
        <dbReference type="ChEBI" id="CHEBI:29105"/>
    </ligand>
</feature>
<dbReference type="InterPro" id="IPR011257">
    <property type="entry name" value="DNA_glycosylase"/>
</dbReference>
<dbReference type="Gene3D" id="1.10.340.30">
    <property type="entry name" value="Hypothetical protein, domain 2"/>
    <property type="match status" value="1"/>
</dbReference>
<feature type="binding site" evidence="9">
    <location>
        <position position="4"/>
    </location>
    <ligand>
        <name>Zn(2+)</name>
        <dbReference type="ChEBI" id="CHEBI:29105"/>
    </ligand>
</feature>
<gene>
    <name evidence="10" type="ORF">SAMN02745723_11626</name>
</gene>
<reference evidence="10 11" key="1">
    <citation type="submission" date="2016-10" db="EMBL/GenBank/DDBJ databases">
        <authorList>
            <person name="Varghese N."/>
            <person name="Submissions S."/>
        </authorList>
    </citation>
    <scope>NUCLEOTIDE SEQUENCE [LARGE SCALE GENOMIC DNA]</scope>
    <source>
        <strain evidence="10 11">DSM 5563</strain>
    </source>
</reference>
<evidence type="ECO:0000256" key="4">
    <source>
        <dbReference type="ARBA" id="ARBA00022833"/>
    </source>
</evidence>
<keyword evidence="2" id="KW-0227">DNA damage</keyword>
<dbReference type="RefSeq" id="WP_074824760.1">
    <property type="nucleotide sequence ID" value="NZ_FOLW01000016.1"/>
</dbReference>
<evidence type="ECO:0000256" key="6">
    <source>
        <dbReference type="ARBA" id="ARBA00052558"/>
    </source>
</evidence>
<evidence type="ECO:0000313" key="10">
    <source>
        <dbReference type="EMBL" id="SFD39625.1"/>
    </source>
</evidence>
<dbReference type="InterPro" id="IPR005019">
    <property type="entry name" value="Adenine_glyco"/>
</dbReference>
<comment type="catalytic activity">
    <reaction evidence="6">
        <text>Hydrolysis of alkylated DNA, releasing 3-methyladenine.</text>
        <dbReference type="EC" id="3.2.2.20"/>
    </reaction>
</comment>
<dbReference type="Pfam" id="PF03352">
    <property type="entry name" value="Adenine_glyco"/>
    <property type="match status" value="1"/>
</dbReference>
<dbReference type="Proteomes" id="UP000226420">
    <property type="component" value="Unassembled WGS sequence"/>
</dbReference>
<evidence type="ECO:0000256" key="8">
    <source>
        <dbReference type="ARBA" id="ARBA00066766"/>
    </source>
</evidence>
<organism evidence="10 11">
    <name type="scientific">Pragia fontium DSM 5563 = ATCC 49100</name>
    <dbReference type="NCBI Taxonomy" id="1122977"/>
    <lineage>
        <taxon>Bacteria</taxon>
        <taxon>Pseudomonadati</taxon>
        <taxon>Pseudomonadota</taxon>
        <taxon>Gammaproteobacteria</taxon>
        <taxon>Enterobacterales</taxon>
        <taxon>Budviciaceae</taxon>
        <taxon>Pragia</taxon>
    </lineage>
</organism>
<keyword evidence="4 9" id="KW-0862">Zinc</keyword>
<dbReference type="PANTHER" id="PTHR30037">
    <property type="entry name" value="DNA-3-METHYLADENINE GLYCOSYLASE 1"/>
    <property type="match status" value="1"/>
</dbReference>
<dbReference type="FunFam" id="1.10.340.30:FF:000009">
    <property type="entry name" value="DNA-3-methyladenine glycosylase I"/>
    <property type="match status" value="1"/>
</dbReference>
<dbReference type="PANTHER" id="PTHR30037:SF4">
    <property type="entry name" value="DNA-3-METHYLADENINE GLYCOSYLASE I"/>
    <property type="match status" value="1"/>
</dbReference>
<evidence type="ECO:0000313" key="11">
    <source>
        <dbReference type="Proteomes" id="UP000226420"/>
    </source>
</evidence>
<sequence>MQRCGWVNQDPLYIDYHDNEWGKPVYDSQRLFEKLCLEGQQAGLSWITVLKKRETYRQCFYHFDPEKVAAMTSDDVDRLMQNAGLIRHRGKLEAIINNAKAYLTMQANGDDFSAFIWSFVDHQPVINHLSLKKPQDFPTSTPVSDAMAKSLKKRGFKFVGTTICYAYMQSMGLINDHMIECFCHPDNQA</sequence>
<evidence type="ECO:0000256" key="2">
    <source>
        <dbReference type="ARBA" id="ARBA00022763"/>
    </source>
</evidence>
<feature type="binding site" evidence="9">
    <location>
        <position position="177"/>
    </location>
    <ligand>
        <name>Zn(2+)</name>
        <dbReference type="ChEBI" id="CHEBI:29105"/>
    </ligand>
</feature>
<dbReference type="InterPro" id="IPR004597">
    <property type="entry name" value="Tag"/>
</dbReference>
<keyword evidence="5" id="KW-0234">DNA repair</keyword>
<dbReference type="GO" id="GO:0008725">
    <property type="term" value="F:DNA-3-methyladenine glycosylase activity"/>
    <property type="evidence" value="ECO:0007669"/>
    <property type="project" value="UniProtKB-EC"/>
</dbReference>
<dbReference type="GO" id="GO:0046872">
    <property type="term" value="F:metal ion binding"/>
    <property type="evidence" value="ECO:0007669"/>
    <property type="project" value="UniProtKB-KW"/>
</dbReference>
<evidence type="ECO:0000256" key="1">
    <source>
        <dbReference type="ARBA" id="ARBA00022723"/>
    </source>
</evidence>
<dbReference type="GO" id="GO:0006284">
    <property type="term" value="P:base-excision repair"/>
    <property type="evidence" value="ECO:0007669"/>
    <property type="project" value="InterPro"/>
</dbReference>
<evidence type="ECO:0000256" key="7">
    <source>
        <dbReference type="ARBA" id="ARBA00057608"/>
    </source>
</evidence>
<dbReference type="AlphaFoldDB" id="A0AAJ4WDD4"/>
<keyword evidence="1 9" id="KW-0479">Metal-binding</keyword>
<evidence type="ECO:0000256" key="9">
    <source>
        <dbReference type="PIRSR" id="PIRSR604597-1"/>
    </source>
</evidence>
<proteinExistence type="predicted"/>
<evidence type="ECO:0000256" key="5">
    <source>
        <dbReference type="ARBA" id="ARBA00023204"/>
    </source>
</evidence>
<comment type="caution">
    <text evidence="10">The sequence shown here is derived from an EMBL/GenBank/DDBJ whole genome shotgun (WGS) entry which is preliminary data.</text>
</comment>
<protein>
    <recommendedName>
        <fullName evidence="8">DNA-3-methyladenine glycosylase I</fullName>
        <ecNumber evidence="8">3.2.2.20</ecNumber>
    </recommendedName>
</protein>
<evidence type="ECO:0000256" key="3">
    <source>
        <dbReference type="ARBA" id="ARBA00022801"/>
    </source>
</evidence>
<dbReference type="SUPFAM" id="SSF48150">
    <property type="entry name" value="DNA-glycosylase"/>
    <property type="match status" value="1"/>
</dbReference>
<keyword evidence="3" id="KW-0378">Hydrolase</keyword>